<dbReference type="InterPro" id="IPR035965">
    <property type="entry name" value="PAS-like_dom_sf"/>
</dbReference>
<dbReference type="Proteomes" id="UP000267469">
    <property type="component" value="Unassembled WGS sequence"/>
</dbReference>
<comment type="caution">
    <text evidence="26">The sequence shown here is derived from an EMBL/GenBank/DDBJ whole genome shotgun (WGS) entry which is preliminary data.</text>
</comment>
<evidence type="ECO:0000256" key="2">
    <source>
        <dbReference type="ARBA" id="ARBA00001966"/>
    </source>
</evidence>
<dbReference type="GO" id="GO:0051539">
    <property type="term" value="F:4 iron, 4 sulfur cluster binding"/>
    <property type="evidence" value="ECO:0007669"/>
    <property type="project" value="UniProtKB-KW"/>
</dbReference>
<dbReference type="OrthoDB" id="9760839at2"/>
<evidence type="ECO:0000256" key="4">
    <source>
        <dbReference type="ARBA" id="ARBA00004496"/>
    </source>
</evidence>
<evidence type="ECO:0000256" key="13">
    <source>
        <dbReference type="ARBA" id="ARBA00022741"/>
    </source>
</evidence>
<dbReference type="CDD" id="cd16917">
    <property type="entry name" value="HATPase_UhpB-NarQ-NarX-like"/>
    <property type="match status" value="1"/>
</dbReference>
<dbReference type="Pfam" id="PF13426">
    <property type="entry name" value="PAS_9"/>
    <property type="match status" value="1"/>
</dbReference>
<dbReference type="AlphaFoldDB" id="A0A3N0EHI2"/>
<organism evidence="26 27">
    <name type="scientific">Sinomicrobium pectinilyticum</name>
    <dbReference type="NCBI Taxonomy" id="1084421"/>
    <lineage>
        <taxon>Bacteria</taxon>
        <taxon>Pseudomonadati</taxon>
        <taxon>Bacteroidota</taxon>
        <taxon>Flavobacteriia</taxon>
        <taxon>Flavobacteriales</taxon>
        <taxon>Flavobacteriaceae</taxon>
        <taxon>Sinomicrobium</taxon>
    </lineage>
</organism>
<keyword evidence="17" id="KW-0408">Iron</keyword>
<keyword evidence="13" id="KW-0547">Nucleotide-binding</keyword>
<dbReference type="InterPro" id="IPR050482">
    <property type="entry name" value="Sensor_HK_TwoCompSys"/>
</dbReference>
<evidence type="ECO:0000256" key="21">
    <source>
        <dbReference type="ARBA" id="ARBA00024827"/>
    </source>
</evidence>
<keyword evidence="27" id="KW-1185">Reference proteome</keyword>
<dbReference type="PANTHER" id="PTHR24421:SF10">
    <property type="entry name" value="NITRATE_NITRITE SENSOR PROTEIN NARQ"/>
    <property type="match status" value="1"/>
</dbReference>
<dbReference type="EC" id="2.7.13.3" evidence="5"/>
<dbReference type="GO" id="GO:0046872">
    <property type="term" value="F:metal ion binding"/>
    <property type="evidence" value="ECO:0007669"/>
    <property type="project" value="UniProtKB-KW"/>
</dbReference>
<name>A0A3N0EHI2_SINP1</name>
<dbReference type="InterPro" id="IPR029095">
    <property type="entry name" value="NarX-like_N"/>
</dbReference>
<evidence type="ECO:0000256" key="14">
    <source>
        <dbReference type="ARBA" id="ARBA00022777"/>
    </source>
</evidence>
<evidence type="ECO:0000256" key="3">
    <source>
        <dbReference type="ARBA" id="ARBA00004141"/>
    </source>
</evidence>
<dbReference type="SMART" id="SM00387">
    <property type="entry name" value="HATPase_c"/>
    <property type="match status" value="1"/>
</dbReference>
<keyword evidence="8" id="KW-0963">Cytoplasm</keyword>
<accession>A0A3N0EHI2</accession>
<keyword evidence="7" id="KW-0004">4Fe-4S</keyword>
<comment type="cofactor">
    <cofactor evidence="2">
        <name>[4Fe-4S] cluster</name>
        <dbReference type="ChEBI" id="CHEBI:49883"/>
    </cofactor>
</comment>
<feature type="domain" description="Histidine kinase" evidence="24">
    <location>
        <begin position="513"/>
        <end position="605"/>
    </location>
</feature>
<dbReference type="InterPro" id="IPR011712">
    <property type="entry name" value="Sig_transdc_His_kin_sub3_dim/P"/>
</dbReference>
<dbReference type="PROSITE" id="PS50109">
    <property type="entry name" value="HIS_KIN"/>
    <property type="match status" value="1"/>
</dbReference>
<evidence type="ECO:0000256" key="11">
    <source>
        <dbReference type="ARBA" id="ARBA00022692"/>
    </source>
</evidence>
<dbReference type="SUPFAM" id="SSF55785">
    <property type="entry name" value="PYP-like sensor domain (PAS domain)"/>
    <property type="match status" value="1"/>
</dbReference>
<evidence type="ECO:0000259" key="24">
    <source>
        <dbReference type="PROSITE" id="PS50109"/>
    </source>
</evidence>
<evidence type="ECO:0000256" key="10">
    <source>
        <dbReference type="ARBA" id="ARBA00022679"/>
    </source>
</evidence>
<dbReference type="Gene3D" id="3.30.450.20">
    <property type="entry name" value="PAS domain"/>
    <property type="match status" value="1"/>
</dbReference>
<feature type="transmembrane region" description="Helical" evidence="23">
    <location>
        <begin position="197"/>
        <end position="216"/>
    </location>
</feature>
<evidence type="ECO:0000256" key="22">
    <source>
        <dbReference type="ARBA" id="ARBA00030800"/>
    </source>
</evidence>
<dbReference type="GO" id="GO:0000155">
    <property type="term" value="F:phosphorelay sensor kinase activity"/>
    <property type="evidence" value="ECO:0007669"/>
    <property type="project" value="InterPro"/>
</dbReference>
<sequence>MSEANQSSIEWHTFSKLKRLYILALSAIAISVLVSQVFIHRFLDDQENDSTVINIAGRQRMLSQKLSRETMQLLHAGDSIPEREIAAEMRETVSLWADSQRTLINGNEEYGLPENNSDTIRDMFREITPYFENMESSANYIIGYVETGEAADVGVLRPAIVNILENESAFLERMDRIVNQYEKEAGQKVKRLERLEIILTCFTLLVLLCEFVFIFFPTAKAVRNTISQLIASEKKARKMAYHADKLSQEKDRSVKELKVLNQAINQTLLFARVYPDGEIIQLGEKFSRIFQIRELHTFNKFQDLFSVNEADRKEIEALLHQNSRQNWQGEVKVTSSSGKNIWMEMSLIPYNPGNNKWEILIIATDITSRKEAQLEIERLTKEQFEEKMNRQKLVSSKIIENQEQEQNRIAKDIHDGIGQMLTGLSLNLQSIDIGKPERAAQKIDNLKDLTLKIIKGVRTATFNLMPPELSDHGIVPALNKLTEELSKLTGKTIFLYDKTGFDHRLDSLAEINIYRITQEAVNNAIKYADSSQIIVSVSHSDSLLSINIDDNGKGFDPKKLKPGNGEGGMGISYMKERIRYIDGRLFINSQEGKGTRVTINIPLSVL</sequence>
<dbReference type="NCBIfam" id="TIGR00229">
    <property type="entry name" value="sensory_box"/>
    <property type="match status" value="1"/>
</dbReference>
<keyword evidence="16 23" id="KW-1133">Transmembrane helix</keyword>
<keyword evidence="19" id="KW-0411">Iron-sulfur</keyword>
<dbReference type="GO" id="GO:0005737">
    <property type="term" value="C:cytoplasm"/>
    <property type="evidence" value="ECO:0007669"/>
    <property type="project" value="UniProtKB-SubCell"/>
</dbReference>
<protein>
    <recommendedName>
        <fullName evidence="6">Oxygen sensor histidine kinase NreB</fullName>
        <ecNumber evidence="5">2.7.13.3</ecNumber>
    </recommendedName>
    <alternativeName>
        <fullName evidence="22">Nitrogen regulation protein B</fullName>
    </alternativeName>
</protein>
<dbReference type="RefSeq" id="WP_123216028.1">
    <property type="nucleotide sequence ID" value="NZ_RJTM01000073.1"/>
</dbReference>
<evidence type="ECO:0000256" key="1">
    <source>
        <dbReference type="ARBA" id="ARBA00000085"/>
    </source>
</evidence>
<keyword evidence="12" id="KW-0479">Metal-binding</keyword>
<evidence type="ECO:0000256" key="18">
    <source>
        <dbReference type="ARBA" id="ARBA00023012"/>
    </source>
</evidence>
<reference evidence="26 27" key="1">
    <citation type="submission" date="2018-10" db="EMBL/GenBank/DDBJ databases">
        <title>Sinomicrobium pectinilyticum sp. nov., a pectinase-producing bacterium isolated from alkaline and saline soil, and emended description of the genus Sinomicrobium.</title>
        <authorList>
            <person name="Cheng B."/>
            <person name="Li C."/>
            <person name="Lai Q."/>
            <person name="Du M."/>
            <person name="Shao Z."/>
            <person name="Xu P."/>
            <person name="Yang C."/>
        </authorList>
    </citation>
    <scope>NUCLEOTIDE SEQUENCE [LARGE SCALE GENOMIC DNA]</scope>
    <source>
        <strain evidence="26 27">5DNS001</strain>
    </source>
</reference>
<keyword evidence="9" id="KW-0597">Phosphoprotein</keyword>
<evidence type="ECO:0000256" key="20">
    <source>
        <dbReference type="ARBA" id="ARBA00023136"/>
    </source>
</evidence>
<dbReference type="Pfam" id="PF07730">
    <property type="entry name" value="HisKA_3"/>
    <property type="match status" value="1"/>
</dbReference>
<dbReference type="Pfam" id="PF13675">
    <property type="entry name" value="PilJ"/>
    <property type="match status" value="1"/>
</dbReference>
<evidence type="ECO:0000256" key="17">
    <source>
        <dbReference type="ARBA" id="ARBA00023004"/>
    </source>
</evidence>
<evidence type="ECO:0000313" key="26">
    <source>
        <dbReference type="EMBL" id="RNL87139.1"/>
    </source>
</evidence>
<dbReference type="InterPro" id="IPR005467">
    <property type="entry name" value="His_kinase_dom"/>
</dbReference>
<comment type="function">
    <text evidence="21">Member of the two-component regulatory system NreB/NreC involved in the control of dissimilatory nitrate/nitrite reduction in response to oxygen. NreB functions as a direct oxygen sensor histidine kinase which is autophosphorylated, in the absence of oxygen, probably at the conserved histidine residue, and transfers its phosphate group probably to a conserved aspartate residue of NreC. NreB/NreC activates the expression of the nitrate (narGHJI) and nitrite (nir) reductase operons, as well as the putative nitrate transporter gene narT.</text>
</comment>
<comment type="catalytic activity">
    <reaction evidence="1">
        <text>ATP + protein L-histidine = ADP + protein N-phospho-L-histidine.</text>
        <dbReference type="EC" id="2.7.13.3"/>
    </reaction>
</comment>
<evidence type="ECO:0000256" key="16">
    <source>
        <dbReference type="ARBA" id="ARBA00022989"/>
    </source>
</evidence>
<dbReference type="EMBL" id="RJTM01000073">
    <property type="protein sequence ID" value="RNL87139.1"/>
    <property type="molecule type" value="Genomic_DNA"/>
</dbReference>
<evidence type="ECO:0000313" key="27">
    <source>
        <dbReference type="Proteomes" id="UP000267469"/>
    </source>
</evidence>
<evidence type="ECO:0000256" key="6">
    <source>
        <dbReference type="ARBA" id="ARBA00017322"/>
    </source>
</evidence>
<dbReference type="InterPro" id="IPR036890">
    <property type="entry name" value="HATPase_C_sf"/>
</dbReference>
<evidence type="ECO:0000259" key="25">
    <source>
        <dbReference type="PROSITE" id="PS50113"/>
    </source>
</evidence>
<evidence type="ECO:0000256" key="9">
    <source>
        <dbReference type="ARBA" id="ARBA00022553"/>
    </source>
</evidence>
<evidence type="ECO:0000256" key="7">
    <source>
        <dbReference type="ARBA" id="ARBA00022485"/>
    </source>
</evidence>
<keyword evidence="11 23" id="KW-0812">Transmembrane</keyword>
<dbReference type="PRINTS" id="PR00344">
    <property type="entry name" value="BCTRLSENSOR"/>
</dbReference>
<dbReference type="InterPro" id="IPR000014">
    <property type="entry name" value="PAS"/>
</dbReference>
<evidence type="ECO:0000256" key="15">
    <source>
        <dbReference type="ARBA" id="ARBA00022840"/>
    </source>
</evidence>
<dbReference type="PROSITE" id="PS50113">
    <property type="entry name" value="PAC"/>
    <property type="match status" value="1"/>
</dbReference>
<evidence type="ECO:0000256" key="19">
    <source>
        <dbReference type="ARBA" id="ARBA00023014"/>
    </source>
</evidence>
<keyword evidence="10" id="KW-0808">Transferase</keyword>
<dbReference type="Pfam" id="PF02518">
    <property type="entry name" value="HATPase_c"/>
    <property type="match status" value="1"/>
</dbReference>
<keyword evidence="14" id="KW-0418">Kinase</keyword>
<gene>
    <name evidence="26" type="ORF">ED312_10790</name>
</gene>
<dbReference type="GO" id="GO:0005524">
    <property type="term" value="F:ATP binding"/>
    <property type="evidence" value="ECO:0007669"/>
    <property type="project" value="UniProtKB-KW"/>
</dbReference>
<keyword evidence="18" id="KW-0902">Two-component regulatory system</keyword>
<feature type="domain" description="PAC" evidence="25">
    <location>
        <begin position="327"/>
        <end position="378"/>
    </location>
</feature>
<dbReference type="GO" id="GO:0016020">
    <property type="term" value="C:membrane"/>
    <property type="evidence" value="ECO:0007669"/>
    <property type="project" value="UniProtKB-SubCell"/>
</dbReference>
<dbReference type="PANTHER" id="PTHR24421">
    <property type="entry name" value="NITRATE/NITRITE SENSOR PROTEIN NARX-RELATED"/>
    <property type="match status" value="1"/>
</dbReference>
<dbReference type="GO" id="GO:0046983">
    <property type="term" value="F:protein dimerization activity"/>
    <property type="evidence" value="ECO:0007669"/>
    <property type="project" value="InterPro"/>
</dbReference>
<dbReference type="SUPFAM" id="SSF55874">
    <property type="entry name" value="ATPase domain of HSP90 chaperone/DNA topoisomerase II/histidine kinase"/>
    <property type="match status" value="1"/>
</dbReference>
<feature type="transmembrane region" description="Helical" evidence="23">
    <location>
        <begin position="20"/>
        <end position="39"/>
    </location>
</feature>
<keyword evidence="20 23" id="KW-0472">Membrane</keyword>
<proteinExistence type="predicted"/>
<comment type="subcellular location">
    <subcellularLocation>
        <location evidence="4">Cytoplasm</location>
    </subcellularLocation>
    <subcellularLocation>
        <location evidence="3">Membrane</location>
        <topology evidence="3">Multi-pass membrane protein</topology>
    </subcellularLocation>
</comment>
<dbReference type="Gene3D" id="3.30.565.10">
    <property type="entry name" value="Histidine kinase-like ATPase, C-terminal domain"/>
    <property type="match status" value="1"/>
</dbReference>
<evidence type="ECO:0000256" key="12">
    <source>
        <dbReference type="ARBA" id="ARBA00022723"/>
    </source>
</evidence>
<keyword evidence="15" id="KW-0067">ATP-binding</keyword>
<dbReference type="Gene3D" id="1.20.5.1930">
    <property type="match status" value="1"/>
</dbReference>
<dbReference type="InterPro" id="IPR003594">
    <property type="entry name" value="HATPase_dom"/>
</dbReference>
<dbReference type="InterPro" id="IPR004358">
    <property type="entry name" value="Sig_transdc_His_kin-like_C"/>
</dbReference>
<dbReference type="InterPro" id="IPR000700">
    <property type="entry name" value="PAS-assoc_C"/>
</dbReference>
<evidence type="ECO:0000256" key="23">
    <source>
        <dbReference type="SAM" id="Phobius"/>
    </source>
</evidence>
<evidence type="ECO:0000256" key="8">
    <source>
        <dbReference type="ARBA" id="ARBA00022490"/>
    </source>
</evidence>
<evidence type="ECO:0000256" key="5">
    <source>
        <dbReference type="ARBA" id="ARBA00012438"/>
    </source>
</evidence>